<comment type="caution">
    <text evidence="1">The sequence shown here is derived from an EMBL/GenBank/DDBJ whole genome shotgun (WGS) entry which is preliminary data.</text>
</comment>
<evidence type="ECO:0000313" key="1">
    <source>
        <dbReference type="EMBL" id="KAH3771510.1"/>
    </source>
</evidence>
<gene>
    <name evidence="1" type="ORF">DPMN_172832</name>
</gene>
<name>A0A9D4E3X6_DREPO</name>
<accession>A0A9D4E3X6</accession>
<proteinExistence type="predicted"/>
<evidence type="ECO:0000313" key="2">
    <source>
        <dbReference type="Proteomes" id="UP000828390"/>
    </source>
</evidence>
<protein>
    <submittedName>
        <fullName evidence="1">Uncharacterized protein</fullName>
    </submittedName>
</protein>
<sequence length="86" mass="10236">MVYHEKCIEIVIIPACMRKLVLIQFPIYAWKVGEGWRREVTARGRDYGYEKHITGLERHVNRFVNTRFLPFKPSFCQLSAPRQRAL</sequence>
<reference evidence="1" key="1">
    <citation type="journal article" date="2019" name="bioRxiv">
        <title>The Genome of the Zebra Mussel, Dreissena polymorpha: A Resource for Invasive Species Research.</title>
        <authorList>
            <person name="McCartney M.A."/>
            <person name="Auch B."/>
            <person name="Kono T."/>
            <person name="Mallez S."/>
            <person name="Zhang Y."/>
            <person name="Obille A."/>
            <person name="Becker A."/>
            <person name="Abrahante J.E."/>
            <person name="Garbe J."/>
            <person name="Badalamenti J.P."/>
            <person name="Herman A."/>
            <person name="Mangelson H."/>
            <person name="Liachko I."/>
            <person name="Sullivan S."/>
            <person name="Sone E.D."/>
            <person name="Koren S."/>
            <person name="Silverstein K.A.T."/>
            <person name="Beckman K.B."/>
            <person name="Gohl D.M."/>
        </authorList>
    </citation>
    <scope>NUCLEOTIDE SEQUENCE</scope>
    <source>
        <strain evidence="1">Duluth1</strain>
        <tissue evidence="1">Whole animal</tissue>
    </source>
</reference>
<dbReference type="EMBL" id="JAIWYP010000009">
    <property type="protein sequence ID" value="KAH3771510.1"/>
    <property type="molecule type" value="Genomic_DNA"/>
</dbReference>
<keyword evidence="2" id="KW-1185">Reference proteome</keyword>
<dbReference type="AlphaFoldDB" id="A0A9D4E3X6"/>
<reference evidence="1" key="2">
    <citation type="submission" date="2020-11" db="EMBL/GenBank/DDBJ databases">
        <authorList>
            <person name="McCartney M.A."/>
            <person name="Auch B."/>
            <person name="Kono T."/>
            <person name="Mallez S."/>
            <person name="Becker A."/>
            <person name="Gohl D.M."/>
            <person name="Silverstein K.A.T."/>
            <person name="Koren S."/>
            <person name="Bechman K.B."/>
            <person name="Herman A."/>
            <person name="Abrahante J.E."/>
            <person name="Garbe J."/>
        </authorList>
    </citation>
    <scope>NUCLEOTIDE SEQUENCE</scope>
    <source>
        <strain evidence="1">Duluth1</strain>
        <tissue evidence="1">Whole animal</tissue>
    </source>
</reference>
<dbReference type="Proteomes" id="UP000828390">
    <property type="component" value="Unassembled WGS sequence"/>
</dbReference>
<organism evidence="1 2">
    <name type="scientific">Dreissena polymorpha</name>
    <name type="common">Zebra mussel</name>
    <name type="synonym">Mytilus polymorpha</name>
    <dbReference type="NCBI Taxonomy" id="45954"/>
    <lineage>
        <taxon>Eukaryota</taxon>
        <taxon>Metazoa</taxon>
        <taxon>Spiralia</taxon>
        <taxon>Lophotrochozoa</taxon>
        <taxon>Mollusca</taxon>
        <taxon>Bivalvia</taxon>
        <taxon>Autobranchia</taxon>
        <taxon>Heteroconchia</taxon>
        <taxon>Euheterodonta</taxon>
        <taxon>Imparidentia</taxon>
        <taxon>Neoheterodontei</taxon>
        <taxon>Myida</taxon>
        <taxon>Dreissenoidea</taxon>
        <taxon>Dreissenidae</taxon>
        <taxon>Dreissena</taxon>
    </lineage>
</organism>